<dbReference type="PANTHER" id="PTHR35530">
    <property type="entry name" value="TAUTOMERASE-RELATED"/>
    <property type="match status" value="1"/>
</dbReference>
<dbReference type="NCBIfam" id="TIGR00013">
    <property type="entry name" value="taut"/>
    <property type="match status" value="1"/>
</dbReference>
<reference evidence="7" key="1">
    <citation type="submission" date="2018-01" db="EMBL/GenBank/DDBJ databases">
        <authorList>
            <person name="Li J."/>
        </authorList>
    </citation>
    <scope>NUCLEOTIDE SEQUENCE [LARGE SCALE GENOMIC DNA]</scope>
    <source>
        <strain evidence="7">592</strain>
    </source>
</reference>
<comment type="similarity">
    <text evidence="1 4">Belongs to the 4-oxalocrotonate tautomerase family.</text>
</comment>
<evidence type="ECO:0000256" key="1">
    <source>
        <dbReference type="ARBA" id="ARBA00006723"/>
    </source>
</evidence>
<dbReference type="InterPro" id="IPR018191">
    <property type="entry name" value="4-OT"/>
</dbReference>
<dbReference type="InterPro" id="IPR004370">
    <property type="entry name" value="4-OT-like_dom"/>
</dbReference>
<gene>
    <name evidence="6" type="ORF">C3E78_14115</name>
</gene>
<dbReference type="GO" id="GO:0016853">
    <property type="term" value="F:isomerase activity"/>
    <property type="evidence" value="ECO:0007669"/>
    <property type="project" value="UniProtKB-UniRule"/>
</dbReference>
<dbReference type="EC" id="5.3.2.-" evidence="4"/>
<name>A0A2S0WPI3_9ACTN</name>
<evidence type="ECO:0000256" key="4">
    <source>
        <dbReference type="RuleBase" id="RU362032"/>
    </source>
</evidence>
<evidence type="ECO:0000313" key="7">
    <source>
        <dbReference type="Proteomes" id="UP000244384"/>
    </source>
</evidence>
<keyword evidence="2 4" id="KW-0413">Isomerase</keyword>
<dbReference type="Pfam" id="PF01361">
    <property type="entry name" value="Tautomerase"/>
    <property type="match status" value="1"/>
</dbReference>
<dbReference type="Proteomes" id="UP000244384">
    <property type="component" value="Chromosome"/>
</dbReference>
<dbReference type="KEGG" id="aez:C3E78_14115"/>
<feature type="domain" description="4-oxalocrotonate tautomerase-like" evidence="5">
    <location>
        <begin position="19"/>
        <end position="76"/>
    </location>
</feature>
<evidence type="ECO:0000259" key="5">
    <source>
        <dbReference type="Pfam" id="PF01361"/>
    </source>
</evidence>
<evidence type="ECO:0000256" key="2">
    <source>
        <dbReference type="ARBA" id="ARBA00023235"/>
    </source>
</evidence>
<dbReference type="SUPFAM" id="SSF55331">
    <property type="entry name" value="Tautomerase/MIF"/>
    <property type="match status" value="1"/>
</dbReference>
<protein>
    <recommendedName>
        <fullName evidence="4">Tautomerase</fullName>
        <ecNumber evidence="4">5.3.2.-</ecNumber>
    </recommendedName>
</protein>
<proteinExistence type="inferred from homology"/>
<evidence type="ECO:0000313" key="6">
    <source>
        <dbReference type="EMBL" id="AWB93248.1"/>
    </source>
</evidence>
<dbReference type="PANTHER" id="PTHR35530:SF1">
    <property type="entry name" value="2-HYDROXYMUCONATE TAUTOMERASE"/>
    <property type="match status" value="1"/>
</dbReference>
<dbReference type="AlphaFoldDB" id="A0A2S0WPI3"/>
<keyword evidence="7" id="KW-1185">Reference proteome</keyword>
<organism evidence="6 7">
    <name type="scientific">Aeromicrobium chenweiae</name>
    <dbReference type="NCBI Taxonomy" id="2079793"/>
    <lineage>
        <taxon>Bacteria</taxon>
        <taxon>Bacillati</taxon>
        <taxon>Actinomycetota</taxon>
        <taxon>Actinomycetes</taxon>
        <taxon>Propionibacteriales</taxon>
        <taxon>Nocardioidaceae</taxon>
        <taxon>Aeromicrobium</taxon>
    </lineage>
</organism>
<dbReference type="InterPro" id="IPR014347">
    <property type="entry name" value="Tautomerase/MIF_sf"/>
</dbReference>
<evidence type="ECO:0000256" key="3">
    <source>
        <dbReference type="PIRSR" id="PIRSR618191-1"/>
    </source>
</evidence>
<dbReference type="Gene3D" id="3.30.429.10">
    <property type="entry name" value="Macrophage Migration Inhibitory Factor"/>
    <property type="match status" value="1"/>
</dbReference>
<dbReference type="EMBL" id="CP026952">
    <property type="protein sequence ID" value="AWB93248.1"/>
    <property type="molecule type" value="Genomic_DNA"/>
</dbReference>
<sequence length="82" mass="8560">MVAMSYAAASFAREGAPMPIIKVELLAGRSYEQKRSLAAALTDVAVDSLGVARSSVQVHLQEMSAENVAIGGTLVAETAPRQ</sequence>
<accession>A0A2S0WPI3</accession>
<feature type="active site" description="Proton acceptor; via imino nitrogen" evidence="3">
    <location>
        <position position="19"/>
    </location>
</feature>